<gene>
    <name evidence="3" type="ORF">M9458_000300</name>
</gene>
<feature type="chain" id="PRO_5044839364" description="Fibrinogen C-terminal domain-containing protein" evidence="1">
    <location>
        <begin position="20"/>
        <end position="70"/>
    </location>
</feature>
<dbReference type="Gene3D" id="3.90.215.10">
    <property type="entry name" value="Gamma Fibrinogen, chain A, domain 1"/>
    <property type="match status" value="1"/>
</dbReference>
<reference evidence="3 4" key="1">
    <citation type="submission" date="2024-05" db="EMBL/GenBank/DDBJ databases">
        <title>Genome sequencing and assembly of Indian major carp, Cirrhinus mrigala (Hamilton, 1822).</title>
        <authorList>
            <person name="Mohindra V."/>
            <person name="Chowdhury L.M."/>
            <person name="Lal K."/>
            <person name="Jena J.K."/>
        </authorList>
    </citation>
    <scope>NUCLEOTIDE SEQUENCE [LARGE SCALE GENOMIC DNA]</scope>
    <source>
        <strain evidence="3">CM1030</strain>
        <tissue evidence="3">Blood</tissue>
    </source>
</reference>
<evidence type="ECO:0000256" key="1">
    <source>
        <dbReference type="SAM" id="SignalP"/>
    </source>
</evidence>
<proteinExistence type="predicted"/>
<dbReference type="InterPro" id="IPR014716">
    <property type="entry name" value="Fibrinogen_a/b/g_C_1"/>
</dbReference>
<keyword evidence="4" id="KW-1185">Reference proteome</keyword>
<feature type="signal peptide" evidence="1">
    <location>
        <begin position="1"/>
        <end position="19"/>
    </location>
</feature>
<dbReference type="PROSITE" id="PS51406">
    <property type="entry name" value="FIBRINOGEN_C_2"/>
    <property type="match status" value="1"/>
</dbReference>
<evidence type="ECO:0000259" key="2">
    <source>
        <dbReference type="PROSITE" id="PS51406"/>
    </source>
</evidence>
<protein>
    <recommendedName>
        <fullName evidence="2">Fibrinogen C-terminal domain-containing protein</fullName>
    </recommendedName>
</protein>
<dbReference type="Proteomes" id="UP001529510">
    <property type="component" value="Unassembled WGS sequence"/>
</dbReference>
<dbReference type="SUPFAM" id="SSF56496">
    <property type="entry name" value="Fibrinogen C-terminal domain-like"/>
    <property type="match status" value="1"/>
</dbReference>
<evidence type="ECO:0000313" key="4">
    <source>
        <dbReference type="Proteomes" id="UP001529510"/>
    </source>
</evidence>
<dbReference type="InterPro" id="IPR002181">
    <property type="entry name" value="Fibrinogen_a/b/g_C_dom"/>
</dbReference>
<feature type="non-terminal residue" evidence="3">
    <location>
        <position position="70"/>
    </location>
</feature>
<dbReference type="EMBL" id="JAMKFB020000001">
    <property type="protein sequence ID" value="KAL0202282.1"/>
    <property type="molecule type" value="Genomic_DNA"/>
</dbReference>
<keyword evidence="1" id="KW-0732">Signal</keyword>
<dbReference type="AlphaFoldDB" id="A0ABD0RUP3"/>
<dbReference type="Pfam" id="PF00147">
    <property type="entry name" value="Fibrinogen_C"/>
    <property type="match status" value="1"/>
</dbReference>
<evidence type="ECO:0000313" key="3">
    <source>
        <dbReference type="EMBL" id="KAL0202282.1"/>
    </source>
</evidence>
<organism evidence="3 4">
    <name type="scientific">Cirrhinus mrigala</name>
    <name type="common">Mrigala</name>
    <dbReference type="NCBI Taxonomy" id="683832"/>
    <lineage>
        <taxon>Eukaryota</taxon>
        <taxon>Metazoa</taxon>
        <taxon>Chordata</taxon>
        <taxon>Craniata</taxon>
        <taxon>Vertebrata</taxon>
        <taxon>Euteleostomi</taxon>
        <taxon>Actinopterygii</taxon>
        <taxon>Neopterygii</taxon>
        <taxon>Teleostei</taxon>
        <taxon>Ostariophysi</taxon>
        <taxon>Cypriniformes</taxon>
        <taxon>Cyprinidae</taxon>
        <taxon>Labeoninae</taxon>
        <taxon>Labeonini</taxon>
        <taxon>Cirrhinus</taxon>
    </lineage>
</organism>
<dbReference type="InterPro" id="IPR036056">
    <property type="entry name" value="Fibrinogen-like_C"/>
</dbReference>
<feature type="domain" description="Fibrinogen C-terminal" evidence="2">
    <location>
        <begin position="18"/>
        <end position="70"/>
    </location>
</feature>
<comment type="caution">
    <text evidence="3">The sequence shown here is derived from an EMBL/GenBank/DDBJ whole genome shotgun (WGS) entry which is preliminary data.</text>
</comment>
<accession>A0ABD0RUP3</accession>
<sequence length="70" mass="7678">MMVFLAVLLSVVLVNGCSQDEDMPVDCSKVYKSGQTVSGIYSIYPTGDFPVWVYCEMISDGNDEDNGGWT</sequence>
<name>A0ABD0RUP3_CIRMR</name>